<dbReference type="InterPro" id="IPR019002">
    <property type="entry name" value="Ribosome_biogenesis_Nop16"/>
</dbReference>
<feature type="region of interest" description="Disordered" evidence="6">
    <location>
        <begin position="1"/>
        <end position="48"/>
    </location>
</feature>
<comment type="subcellular location">
    <subcellularLocation>
        <location evidence="2">Nucleus</location>
        <location evidence="2">Nucleolus</location>
    </subcellularLocation>
</comment>
<evidence type="ECO:0000313" key="8">
    <source>
        <dbReference type="Proteomes" id="UP000246740"/>
    </source>
</evidence>
<feature type="region of interest" description="Disordered" evidence="6">
    <location>
        <begin position="62"/>
        <end position="121"/>
    </location>
</feature>
<dbReference type="PANTHER" id="PTHR13243:SF1">
    <property type="entry name" value="NUCLEOLAR PROTEIN 16"/>
    <property type="match status" value="1"/>
</dbReference>
<dbReference type="Pfam" id="PF09420">
    <property type="entry name" value="Nop16"/>
    <property type="match status" value="1"/>
</dbReference>
<evidence type="ECO:0000256" key="4">
    <source>
        <dbReference type="ARBA" id="ARBA00015522"/>
    </source>
</evidence>
<sequence length="258" mass="27925">MANPRQRRKSRSSASTKPSLNAKKSMKKKLARSPTVKGAEVLKQGWDPKLTARQNYAQLGLVASLDVRPNTGGVDRADPTHPDNVALAKTGSSSSSSSSLRTGDADGEGAVDGGAKTNKTRKGMARVIRDDAGNIVDVIEAENEVAESSATPWGKPMRDIEADDEEIETYMPPQKPTLQRGEKPNPVIQQLDSLAASAAPVERHTSNLEAEWLINLVARHNDDFHAMAHDRTLNPWQKTPGEIKRAIKKAGGLDTLRP</sequence>
<comment type="similarity">
    <text evidence="3">Belongs to the NOP16 family.</text>
</comment>
<keyword evidence="5" id="KW-0539">Nucleus</keyword>
<proteinExistence type="inferred from homology"/>
<feature type="compositionally biased region" description="Basic residues" evidence="6">
    <location>
        <begin position="1"/>
        <end position="11"/>
    </location>
</feature>
<evidence type="ECO:0000256" key="6">
    <source>
        <dbReference type="SAM" id="MobiDB-lite"/>
    </source>
</evidence>
<gene>
    <name evidence="7" type="ORF">BCV70DRAFT_9255</name>
</gene>
<evidence type="ECO:0000256" key="1">
    <source>
        <dbReference type="ARBA" id="ARBA00002889"/>
    </source>
</evidence>
<dbReference type="InParanoid" id="A0A317XYH5"/>
<protein>
    <recommendedName>
        <fullName evidence="4">Nucleolar protein 16</fullName>
    </recommendedName>
</protein>
<dbReference type="Proteomes" id="UP000246740">
    <property type="component" value="Unassembled WGS sequence"/>
</dbReference>
<reference evidence="7 8" key="1">
    <citation type="journal article" date="2018" name="Mol. Biol. Evol.">
        <title>Broad Genomic Sampling Reveals a Smut Pathogenic Ancestry of the Fungal Clade Ustilaginomycotina.</title>
        <authorList>
            <person name="Kijpornyongpan T."/>
            <person name="Mondo S.J."/>
            <person name="Barry K."/>
            <person name="Sandor L."/>
            <person name="Lee J."/>
            <person name="Lipzen A."/>
            <person name="Pangilinan J."/>
            <person name="LaButti K."/>
            <person name="Hainaut M."/>
            <person name="Henrissat B."/>
            <person name="Grigoriev I.V."/>
            <person name="Spatafora J.W."/>
            <person name="Aime M.C."/>
        </authorList>
    </citation>
    <scope>NUCLEOTIDE SEQUENCE [LARGE SCALE GENOMIC DNA]</scope>
    <source>
        <strain evidence="7 8">MCA 3645</strain>
    </source>
</reference>
<dbReference type="FunCoup" id="A0A317XYH5">
    <property type="interactions" value="107"/>
</dbReference>
<dbReference type="AlphaFoldDB" id="A0A317XYH5"/>
<name>A0A317XYH5_9BASI</name>
<comment type="function">
    <text evidence="1">Involved in the biogenesis of the 60S ribosomal subunit.</text>
</comment>
<organism evidence="7 8">
    <name type="scientific">Testicularia cyperi</name>
    <dbReference type="NCBI Taxonomy" id="1882483"/>
    <lineage>
        <taxon>Eukaryota</taxon>
        <taxon>Fungi</taxon>
        <taxon>Dikarya</taxon>
        <taxon>Basidiomycota</taxon>
        <taxon>Ustilaginomycotina</taxon>
        <taxon>Ustilaginomycetes</taxon>
        <taxon>Ustilaginales</taxon>
        <taxon>Anthracoideaceae</taxon>
        <taxon>Testicularia</taxon>
    </lineage>
</organism>
<accession>A0A317XYH5</accession>
<dbReference type="EMBL" id="KZ819188">
    <property type="protein sequence ID" value="PWZ02980.1"/>
    <property type="molecule type" value="Genomic_DNA"/>
</dbReference>
<evidence type="ECO:0000256" key="5">
    <source>
        <dbReference type="ARBA" id="ARBA00023242"/>
    </source>
</evidence>
<evidence type="ECO:0000256" key="3">
    <source>
        <dbReference type="ARBA" id="ARBA00008479"/>
    </source>
</evidence>
<dbReference type="GO" id="GO:0042273">
    <property type="term" value="P:ribosomal large subunit biogenesis"/>
    <property type="evidence" value="ECO:0007669"/>
    <property type="project" value="TreeGrafter"/>
</dbReference>
<dbReference type="STRING" id="1882483.A0A317XYH5"/>
<dbReference type="OrthoDB" id="285729at2759"/>
<evidence type="ECO:0000256" key="2">
    <source>
        <dbReference type="ARBA" id="ARBA00004604"/>
    </source>
</evidence>
<evidence type="ECO:0000313" key="7">
    <source>
        <dbReference type="EMBL" id="PWZ02980.1"/>
    </source>
</evidence>
<dbReference type="PANTHER" id="PTHR13243">
    <property type="entry name" value="HSPC111 PROTEIN-RELATED"/>
    <property type="match status" value="1"/>
</dbReference>
<dbReference type="GO" id="GO:0005730">
    <property type="term" value="C:nucleolus"/>
    <property type="evidence" value="ECO:0007669"/>
    <property type="project" value="UniProtKB-SubCell"/>
</dbReference>
<keyword evidence="8" id="KW-1185">Reference proteome</keyword>